<comment type="similarity">
    <text evidence="1">Belongs to the sigma-70 factor family. ECF subfamily.</text>
</comment>
<dbReference type="NCBIfam" id="NF009174">
    <property type="entry name" value="PRK12522.1"/>
    <property type="match status" value="1"/>
</dbReference>
<dbReference type="GO" id="GO:0006352">
    <property type="term" value="P:DNA-templated transcription initiation"/>
    <property type="evidence" value="ECO:0007669"/>
    <property type="project" value="InterPro"/>
</dbReference>
<evidence type="ECO:0000259" key="5">
    <source>
        <dbReference type="Pfam" id="PF04542"/>
    </source>
</evidence>
<evidence type="ECO:0000256" key="3">
    <source>
        <dbReference type="ARBA" id="ARBA00023082"/>
    </source>
</evidence>
<accession>A8MKG5</accession>
<dbReference type="HOGENOM" id="CLU_047691_3_1_9"/>
<dbReference type="OrthoDB" id="9795666at2"/>
<dbReference type="Gene3D" id="1.10.10.10">
    <property type="entry name" value="Winged helix-like DNA-binding domain superfamily/Winged helix DNA-binding domain"/>
    <property type="match status" value="1"/>
</dbReference>
<dbReference type="RefSeq" id="WP_012160604.1">
    <property type="nucleotide sequence ID" value="NC_009922.1"/>
</dbReference>
<reference evidence="8" key="1">
    <citation type="submission" date="2007-10" db="EMBL/GenBank/DDBJ databases">
        <title>Complete genome of Alkaliphilus oremlandii OhILAs.</title>
        <authorList>
            <person name="Copeland A."/>
            <person name="Lucas S."/>
            <person name="Lapidus A."/>
            <person name="Barry K."/>
            <person name="Detter J.C."/>
            <person name="Glavina del Rio T."/>
            <person name="Hammon N."/>
            <person name="Israni S."/>
            <person name="Dalin E."/>
            <person name="Tice H."/>
            <person name="Pitluck S."/>
            <person name="Chain P."/>
            <person name="Malfatti S."/>
            <person name="Shin M."/>
            <person name="Vergez L."/>
            <person name="Schmutz J."/>
            <person name="Larimer F."/>
            <person name="Land M."/>
            <person name="Hauser L."/>
            <person name="Kyrpides N."/>
            <person name="Mikhailova N."/>
            <person name="Stolz J.F."/>
            <person name="Dawson A."/>
            <person name="Fisher E."/>
            <person name="Crable B."/>
            <person name="Perera E."/>
            <person name="Lisak J."/>
            <person name="Ranganathan M."/>
            <person name="Basu P."/>
            <person name="Richardson P."/>
        </authorList>
    </citation>
    <scope>NUCLEOTIDE SEQUENCE [LARGE SCALE GENOMIC DNA]</scope>
    <source>
        <strain evidence="8">OhILAs</strain>
    </source>
</reference>
<protein>
    <submittedName>
        <fullName evidence="7">RNA polymerase, sigma-24 subunit, ECF subfamily</fullName>
    </submittedName>
</protein>
<dbReference type="InterPro" id="IPR013249">
    <property type="entry name" value="RNA_pol_sigma70_r4_t2"/>
</dbReference>
<dbReference type="AlphaFoldDB" id="A8MKG5"/>
<gene>
    <name evidence="7" type="ordered locus">Clos_2766</name>
</gene>
<organism evidence="7 8">
    <name type="scientific">Alkaliphilus oremlandii (strain OhILAs)</name>
    <name type="common">Clostridium oremlandii (strain OhILAs)</name>
    <dbReference type="NCBI Taxonomy" id="350688"/>
    <lineage>
        <taxon>Bacteria</taxon>
        <taxon>Bacillati</taxon>
        <taxon>Bacillota</taxon>
        <taxon>Clostridia</taxon>
        <taxon>Peptostreptococcales</taxon>
        <taxon>Natronincolaceae</taxon>
        <taxon>Alkaliphilus</taxon>
    </lineage>
</organism>
<dbReference type="CDD" id="cd06171">
    <property type="entry name" value="Sigma70_r4"/>
    <property type="match status" value="1"/>
</dbReference>
<evidence type="ECO:0000256" key="1">
    <source>
        <dbReference type="ARBA" id="ARBA00010641"/>
    </source>
</evidence>
<keyword evidence="4" id="KW-0804">Transcription</keyword>
<dbReference type="SUPFAM" id="SSF88659">
    <property type="entry name" value="Sigma3 and sigma4 domains of RNA polymerase sigma factors"/>
    <property type="match status" value="1"/>
</dbReference>
<proteinExistence type="inferred from homology"/>
<sequence length="171" mass="20641">MDIETMIDIYKDDVYKLCLKLTNNKIDADDLFQDTWLKLYSNFHKLNDQKTYKNWIYTICINTYKDSYSKKKRWLNIITDFFDSKVQHEVMEHQSSTIDETEFIIFNTIEKKTIQNLIKDLDEKYKLPIILYYYLDYSYVDIASILNIPIGTLKYRLNQGKKLLKTKLENI</sequence>
<dbReference type="EMBL" id="CP000853">
    <property type="protein sequence ID" value="ABW20297.1"/>
    <property type="molecule type" value="Genomic_DNA"/>
</dbReference>
<dbReference type="PANTHER" id="PTHR43133:SF60">
    <property type="entry name" value="RNA POLYMERASE SIGMA FACTOR SIGV"/>
    <property type="match status" value="1"/>
</dbReference>
<dbReference type="InterPro" id="IPR014284">
    <property type="entry name" value="RNA_pol_sigma-70_dom"/>
</dbReference>
<dbReference type="GO" id="GO:0016987">
    <property type="term" value="F:sigma factor activity"/>
    <property type="evidence" value="ECO:0007669"/>
    <property type="project" value="UniProtKB-KW"/>
</dbReference>
<dbReference type="KEGG" id="aoe:Clos_2766"/>
<name>A8MKG5_ALKOO</name>
<dbReference type="STRING" id="350688.Clos_2766"/>
<dbReference type="NCBIfam" id="TIGR02937">
    <property type="entry name" value="sigma70-ECF"/>
    <property type="match status" value="1"/>
</dbReference>
<keyword evidence="2" id="KW-0805">Transcription regulation</keyword>
<dbReference type="GO" id="GO:0003677">
    <property type="term" value="F:DNA binding"/>
    <property type="evidence" value="ECO:0007669"/>
    <property type="project" value="InterPro"/>
</dbReference>
<dbReference type="InterPro" id="IPR013325">
    <property type="entry name" value="RNA_pol_sigma_r2"/>
</dbReference>
<keyword evidence="8" id="KW-1185">Reference proteome</keyword>
<evidence type="ECO:0000256" key="4">
    <source>
        <dbReference type="ARBA" id="ARBA00023163"/>
    </source>
</evidence>
<dbReference type="InterPro" id="IPR036388">
    <property type="entry name" value="WH-like_DNA-bd_sf"/>
</dbReference>
<dbReference type="PANTHER" id="PTHR43133">
    <property type="entry name" value="RNA POLYMERASE ECF-TYPE SIGMA FACTO"/>
    <property type="match status" value="1"/>
</dbReference>
<dbReference type="SUPFAM" id="SSF88946">
    <property type="entry name" value="Sigma2 domain of RNA polymerase sigma factors"/>
    <property type="match status" value="1"/>
</dbReference>
<feature type="domain" description="RNA polymerase sigma-70 region 2" evidence="5">
    <location>
        <begin position="7"/>
        <end position="73"/>
    </location>
</feature>
<dbReference type="Proteomes" id="UP000000269">
    <property type="component" value="Chromosome"/>
</dbReference>
<keyword evidence="3" id="KW-0731">Sigma factor</keyword>
<evidence type="ECO:0000313" key="8">
    <source>
        <dbReference type="Proteomes" id="UP000000269"/>
    </source>
</evidence>
<dbReference type="Pfam" id="PF04542">
    <property type="entry name" value="Sigma70_r2"/>
    <property type="match status" value="1"/>
</dbReference>
<evidence type="ECO:0000313" key="7">
    <source>
        <dbReference type="EMBL" id="ABW20297.1"/>
    </source>
</evidence>
<evidence type="ECO:0000256" key="2">
    <source>
        <dbReference type="ARBA" id="ARBA00023015"/>
    </source>
</evidence>
<dbReference type="Gene3D" id="1.10.1740.10">
    <property type="match status" value="1"/>
</dbReference>
<dbReference type="InterPro" id="IPR013324">
    <property type="entry name" value="RNA_pol_sigma_r3/r4-like"/>
</dbReference>
<dbReference type="InterPro" id="IPR007627">
    <property type="entry name" value="RNA_pol_sigma70_r2"/>
</dbReference>
<dbReference type="eggNOG" id="COG1595">
    <property type="taxonomic scope" value="Bacteria"/>
</dbReference>
<dbReference type="Pfam" id="PF08281">
    <property type="entry name" value="Sigma70_r4_2"/>
    <property type="match status" value="1"/>
</dbReference>
<feature type="domain" description="RNA polymerase sigma factor 70 region 4 type 2" evidence="6">
    <location>
        <begin position="114"/>
        <end position="164"/>
    </location>
</feature>
<dbReference type="InterPro" id="IPR039425">
    <property type="entry name" value="RNA_pol_sigma-70-like"/>
</dbReference>
<evidence type="ECO:0000259" key="6">
    <source>
        <dbReference type="Pfam" id="PF08281"/>
    </source>
</evidence>